<evidence type="ECO:0000313" key="1">
    <source>
        <dbReference type="EMBL" id="MDB2293696.1"/>
    </source>
</evidence>
<name>A0ABT4Z825_HALEZ</name>
<protein>
    <submittedName>
        <fullName evidence="1">Uncharacterized protein</fullName>
    </submittedName>
</protein>
<proteinExistence type="predicted"/>
<accession>A0ABT4Z825</accession>
<organism evidence="1 2">
    <name type="scientific">Halorubrum ezzemoulense</name>
    <name type="common">Halorubrum chaoviator</name>
    <dbReference type="NCBI Taxonomy" id="337243"/>
    <lineage>
        <taxon>Archaea</taxon>
        <taxon>Methanobacteriati</taxon>
        <taxon>Methanobacteriota</taxon>
        <taxon>Stenosarchaea group</taxon>
        <taxon>Halobacteria</taxon>
        <taxon>Halobacteriales</taxon>
        <taxon>Haloferacaceae</taxon>
        <taxon>Halorubrum</taxon>
    </lineage>
</organism>
<comment type="caution">
    <text evidence="1">The sequence shown here is derived from an EMBL/GenBank/DDBJ whole genome shotgun (WGS) entry which is preliminary data.</text>
</comment>
<dbReference type="Proteomes" id="UP001210528">
    <property type="component" value="Unassembled WGS sequence"/>
</dbReference>
<reference evidence="1 2" key="1">
    <citation type="submission" date="2023-01" db="EMBL/GenBank/DDBJ databases">
        <title>Halorubrum ezzemoulense from Santa Pola, Spain.</title>
        <authorList>
            <person name="Feng Y."/>
            <person name="Louyakis A.S."/>
            <person name="Gogarten J.P."/>
        </authorList>
    </citation>
    <scope>NUCLEOTIDE SEQUENCE [LARGE SCALE GENOMIC DNA]</scope>
    <source>
        <strain evidence="1 2">AMM015</strain>
    </source>
</reference>
<keyword evidence="2" id="KW-1185">Reference proteome</keyword>
<dbReference type="RefSeq" id="WP_271970456.1">
    <property type="nucleotide sequence ID" value="NZ_JAQLUK010000027.1"/>
</dbReference>
<evidence type="ECO:0000313" key="2">
    <source>
        <dbReference type="Proteomes" id="UP001210528"/>
    </source>
</evidence>
<dbReference type="EMBL" id="JAQLUK010000027">
    <property type="protein sequence ID" value="MDB2293696.1"/>
    <property type="molecule type" value="Genomic_DNA"/>
</dbReference>
<sequence length="59" mass="7100">MREEILITERRPEAPTRRIVYEPAPAGNYWRYEELWREAKSGWHQVGCEELVARVEVSR</sequence>
<gene>
    <name evidence="1" type="ORF">PM085_15675</name>
</gene>